<dbReference type="EMBL" id="LAZR01000501">
    <property type="protein sequence ID" value="KKN66441.1"/>
    <property type="molecule type" value="Genomic_DNA"/>
</dbReference>
<dbReference type="SUPFAM" id="SSF46785">
    <property type="entry name" value="Winged helix' DNA-binding domain"/>
    <property type="match status" value="1"/>
</dbReference>
<evidence type="ECO:0000313" key="1">
    <source>
        <dbReference type="EMBL" id="KKN66441.1"/>
    </source>
</evidence>
<gene>
    <name evidence="1" type="ORF">LCGC14_0471630</name>
</gene>
<organism evidence="1">
    <name type="scientific">marine sediment metagenome</name>
    <dbReference type="NCBI Taxonomy" id="412755"/>
    <lineage>
        <taxon>unclassified sequences</taxon>
        <taxon>metagenomes</taxon>
        <taxon>ecological metagenomes</taxon>
    </lineage>
</organism>
<protein>
    <submittedName>
        <fullName evidence="1">Uncharacterized protein</fullName>
    </submittedName>
</protein>
<dbReference type="InterPro" id="IPR036390">
    <property type="entry name" value="WH_DNA-bd_sf"/>
</dbReference>
<dbReference type="AlphaFoldDB" id="A0A0F9UYZ3"/>
<name>A0A0F9UYZ3_9ZZZZ</name>
<proteinExistence type="predicted"/>
<reference evidence="1" key="1">
    <citation type="journal article" date="2015" name="Nature">
        <title>Complex archaea that bridge the gap between prokaryotes and eukaryotes.</title>
        <authorList>
            <person name="Spang A."/>
            <person name="Saw J.H."/>
            <person name="Jorgensen S.L."/>
            <person name="Zaremba-Niedzwiedzka K."/>
            <person name="Martijn J."/>
            <person name="Lind A.E."/>
            <person name="van Eijk R."/>
            <person name="Schleper C."/>
            <person name="Guy L."/>
            <person name="Ettema T.J."/>
        </authorList>
    </citation>
    <scope>NUCLEOTIDE SEQUENCE</scope>
</reference>
<comment type="caution">
    <text evidence="1">The sequence shown here is derived from an EMBL/GenBank/DDBJ whole genome shotgun (WGS) entry which is preliminary data.</text>
</comment>
<accession>A0A0F9UYZ3</accession>
<sequence length="115" mass="13429">MKIKLHAKKTIIKAIKSNPMSLDELKEHFLKEYNKKISIKALYVIISRLIKEGLVFRERGKIWYSNPLQRQQAEILKELEGKSINQLKNRIVVLTNILNLIKPGKIVINKLKLVE</sequence>